<dbReference type="FunCoup" id="A0A0D2WPD0">
    <property type="interactions" value="562"/>
</dbReference>
<dbReference type="GO" id="GO:0008380">
    <property type="term" value="P:RNA splicing"/>
    <property type="evidence" value="ECO:0007669"/>
    <property type="project" value="UniProtKB-KW"/>
</dbReference>
<dbReference type="CDD" id="cd12241">
    <property type="entry name" value="RRM_SF3B14"/>
    <property type="match status" value="1"/>
</dbReference>
<evidence type="ECO:0000313" key="10">
    <source>
        <dbReference type="Proteomes" id="UP000008743"/>
    </source>
</evidence>
<comment type="subcellular location">
    <subcellularLocation>
        <location evidence="1">Nucleus</location>
    </subcellularLocation>
</comment>
<dbReference type="Pfam" id="PF00076">
    <property type="entry name" value="RRM_1"/>
    <property type="match status" value="1"/>
</dbReference>
<feature type="coiled-coil region" evidence="7">
    <location>
        <begin position="71"/>
        <end position="98"/>
    </location>
</feature>
<organism evidence="9 10">
    <name type="scientific">Capsaspora owczarzaki (strain ATCC 30864)</name>
    <dbReference type="NCBI Taxonomy" id="595528"/>
    <lineage>
        <taxon>Eukaryota</taxon>
        <taxon>Filasterea</taxon>
        <taxon>Capsaspora</taxon>
    </lineage>
</organism>
<keyword evidence="7" id="KW-0175">Coiled coil</keyword>
<keyword evidence="10" id="KW-1185">Reference proteome</keyword>
<keyword evidence="4" id="KW-0508">mRNA splicing</keyword>
<dbReference type="SMART" id="SM00360">
    <property type="entry name" value="RRM"/>
    <property type="match status" value="1"/>
</dbReference>
<keyword evidence="5" id="KW-0539">Nucleus</keyword>
<dbReference type="InterPro" id="IPR000504">
    <property type="entry name" value="RRM_dom"/>
</dbReference>
<feature type="domain" description="RRM" evidence="8">
    <location>
        <begin position="1"/>
        <end position="69"/>
    </location>
</feature>
<dbReference type="AlphaFoldDB" id="A0A0D2WPD0"/>
<dbReference type="PhylomeDB" id="A0A0D2WPD0"/>
<evidence type="ECO:0000259" key="8">
    <source>
        <dbReference type="PROSITE" id="PS50102"/>
    </source>
</evidence>
<evidence type="ECO:0000313" key="9">
    <source>
        <dbReference type="EMBL" id="KJE93190.1"/>
    </source>
</evidence>
<evidence type="ECO:0000256" key="1">
    <source>
        <dbReference type="ARBA" id="ARBA00004123"/>
    </source>
</evidence>
<dbReference type="STRING" id="595528.A0A0D2WPD0"/>
<dbReference type="SUPFAM" id="SSF54928">
    <property type="entry name" value="RNA-binding domain, RBD"/>
    <property type="match status" value="1"/>
</dbReference>
<dbReference type="EMBL" id="KE346365">
    <property type="protein sequence ID" value="KJE93190.1"/>
    <property type="molecule type" value="Genomic_DNA"/>
</dbReference>
<dbReference type="eggNOG" id="KOG0114">
    <property type="taxonomic scope" value="Eukaryota"/>
</dbReference>
<sequence length="99" mass="11345">MPFNVADDDLYDLFGKYGAIRQIRVGTAPDTKGTAYVVYEDILDARNACEHLSGFNVGGRYITVLYYNPQRLLARMDVNKKREELDKLKQQHNIAMDES</sequence>
<dbReference type="InterPro" id="IPR035979">
    <property type="entry name" value="RBD_domain_sf"/>
</dbReference>
<evidence type="ECO:0000256" key="4">
    <source>
        <dbReference type="ARBA" id="ARBA00023187"/>
    </source>
</evidence>
<protein>
    <submittedName>
        <fullName evidence="9">Pre-mRNA branch site protein p14</fullName>
    </submittedName>
</protein>
<dbReference type="InterPro" id="IPR034150">
    <property type="entry name" value="SF3B6_RRM"/>
</dbReference>
<evidence type="ECO:0000256" key="6">
    <source>
        <dbReference type="PROSITE-ProRule" id="PRU00176"/>
    </source>
</evidence>
<evidence type="ECO:0000256" key="7">
    <source>
        <dbReference type="SAM" id="Coils"/>
    </source>
</evidence>
<dbReference type="InterPro" id="IPR012677">
    <property type="entry name" value="Nucleotide-bd_a/b_plait_sf"/>
</dbReference>
<evidence type="ECO:0000256" key="5">
    <source>
        <dbReference type="ARBA" id="ARBA00023242"/>
    </source>
</evidence>
<proteinExistence type="predicted"/>
<dbReference type="InParanoid" id="A0A0D2WPD0"/>
<dbReference type="GO" id="GO:0003723">
    <property type="term" value="F:RNA binding"/>
    <property type="evidence" value="ECO:0007669"/>
    <property type="project" value="UniProtKB-UniRule"/>
</dbReference>
<dbReference type="Gene3D" id="3.30.70.330">
    <property type="match status" value="1"/>
</dbReference>
<gene>
    <name evidence="9" type="ORF">CAOG_004015</name>
</gene>
<evidence type="ECO:0000256" key="3">
    <source>
        <dbReference type="ARBA" id="ARBA00022884"/>
    </source>
</evidence>
<dbReference type="GO" id="GO:0006397">
    <property type="term" value="P:mRNA processing"/>
    <property type="evidence" value="ECO:0007669"/>
    <property type="project" value="UniProtKB-KW"/>
</dbReference>
<name>A0A0D2WPD0_CAPO3</name>
<dbReference type="Proteomes" id="UP000008743">
    <property type="component" value="Unassembled WGS sequence"/>
</dbReference>
<dbReference type="OrthoDB" id="275748at2759"/>
<accession>A0A0D2WPD0</accession>
<keyword evidence="3 6" id="KW-0694">RNA-binding</keyword>
<keyword evidence="2" id="KW-0507">mRNA processing</keyword>
<evidence type="ECO:0000256" key="2">
    <source>
        <dbReference type="ARBA" id="ARBA00022664"/>
    </source>
</evidence>
<reference evidence="10" key="1">
    <citation type="submission" date="2011-02" db="EMBL/GenBank/DDBJ databases">
        <title>The Genome Sequence of Capsaspora owczarzaki ATCC 30864.</title>
        <authorList>
            <person name="Russ C."/>
            <person name="Cuomo C."/>
            <person name="Burger G."/>
            <person name="Gray M.W."/>
            <person name="Holland P.W.H."/>
            <person name="King N."/>
            <person name="Lang F.B.F."/>
            <person name="Roger A.J."/>
            <person name="Ruiz-Trillo I."/>
            <person name="Young S.K."/>
            <person name="Zeng Q."/>
            <person name="Gargeya S."/>
            <person name="Alvarado L."/>
            <person name="Berlin A."/>
            <person name="Chapman S.B."/>
            <person name="Chen Z."/>
            <person name="Freedman E."/>
            <person name="Gellesch M."/>
            <person name="Goldberg J."/>
            <person name="Griggs A."/>
            <person name="Gujja S."/>
            <person name="Heilman E."/>
            <person name="Heiman D."/>
            <person name="Howarth C."/>
            <person name="Mehta T."/>
            <person name="Neiman D."/>
            <person name="Pearson M."/>
            <person name="Roberts A."/>
            <person name="Saif S."/>
            <person name="Shea T."/>
            <person name="Shenoy N."/>
            <person name="Sisk P."/>
            <person name="Stolte C."/>
            <person name="Sykes S."/>
            <person name="White J."/>
            <person name="Yandava C."/>
            <person name="Haas B."/>
            <person name="Nusbaum C."/>
            <person name="Birren B."/>
        </authorList>
    </citation>
    <scope>NUCLEOTIDE SEQUENCE</scope>
    <source>
        <strain evidence="10">ATCC 30864</strain>
    </source>
</reference>
<dbReference type="GO" id="GO:0005634">
    <property type="term" value="C:nucleus"/>
    <property type="evidence" value="ECO:0007669"/>
    <property type="project" value="UniProtKB-SubCell"/>
</dbReference>
<dbReference type="PROSITE" id="PS50102">
    <property type="entry name" value="RRM"/>
    <property type="match status" value="1"/>
</dbReference>